<evidence type="ECO:0000313" key="6">
    <source>
        <dbReference type="EMBL" id="QCI26627.1"/>
    </source>
</evidence>
<proteinExistence type="inferred from homology"/>
<dbReference type="InterPro" id="IPR036649">
    <property type="entry name" value="Pyrophosphatase_sf"/>
</dbReference>
<dbReference type="GO" id="GO:0000287">
    <property type="term" value="F:magnesium ion binding"/>
    <property type="evidence" value="ECO:0007669"/>
    <property type="project" value="UniProtKB-UniRule"/>
</dbReference>
<dbReference type="PANTHER" id="PTHR10286">
    <property type="entry name" value="INORGANIC PYROPHOSPHATASE"/>
    <property type="match status" value="1"/>
</dbReference>
<feature type="binding site" evidence="5">
    <location>
        <position position="133"/>
    </location>
    <ligand>
        <name>substrate</name>
    </ligand>
</feature>
<keyword evidence="3 5" id="KW-0378">Hydrolase</keyword>
<dbReference type="AlphaFoldDB" id="A0A4D6YA32"/>
<comment type="subunit">
    <text evidence="5">Homohexamer.</text>
</comment>
<name>A0A4D6YA32_9GAMM</name>
<feature type="binding site" evidence="5">
    <location>
        <position position="47"/>
    </location>
    <ligand>
        <name>substrate</name>
    </ligand>
</feature>
<evidence type="ECO:0000256" key="2">
    <source>
        <dbReference type="ARBA" id="ARBA00022723"/>
    </source>
</evidence>
<feature type="binding site" evidence="5">
    <location>
        <position position="62"/>
    </location>
    <ligand>
        <name>Mg(2+)</name>
        <dbReference type="ChEBI" id="CHEBI:18420"/>
        <label>1</label>
    </ligand>
</feature>
<feature type="binding site" evidence="5">
    <location>
        <position position="21"/>
    </location>
    <ligand>
        <name>substrate</name>
    </ligand>
</feature>
<evidence type="ECO:0000256" key="3">
    <source>
        <dbReference type="ARBA" id="ARBA00022801"/>
    </source>
</evidence>
<dbReference type="SUPFAM" id="SSF50324">
    <property type="entry name" value="Inorganic pyrophosphatase"/>
    <property type="match status" value="1"/>
</dbReference>
<evidence type="ECO:0000256" key="5">
    <source>
        <dbReference type="HAMAP-Rule" id="MF_00209"/>
    </source>
</evidence>
<dbReference type="EMBL" id="CP034852">
    <property type="protein sequence ID" value="QCI26627.1"/>
    <property type="molecule type" value="Genomic_DNA"/>
</dbReference>
<comment type="similarity">
    <text evidence="5">Belongs to the PPase family.</text>
</comment>
<comment type="catalytic activity">
    <reaction evidence="5">
        <text>diphosphate + H2O = 2 phosphate + H(+)</text>
        <dbReference type="Rhea" id="RHEA:24576"/>
        <dbReference type="ChEBI" id="CHEBI:15377"/>
        <dbReference type="ChEBI" id="CHEBI:15378"/>
        <dbReference type="ChEBI" id="CHEBI:33019"/>
        <dbReference type="ChEBI" id="CHEBI:43474"/>
        <dbReference type="EC" id="3.6.1.1"/>
    </reaction>
</comment>
<comment type="subcellular location">
    <subcellularLocation>
        <location evidence="5">Cytoplasm</location>
    </subcellularLocation>
</comment>
<comment type="cofactor">
    <cofactor evidence="1 5">
        <name>Mg(2+)</name>
        <dbReference type="ChEBI" id="CHEBI:18420"/>
    </cofactor>
</comment>
<comment type="function">
    <text evidence="5">Catalyzes the hydrolysis of inorganic pyrophosphate (PPi) forming two phosphate ions.</text>
</comment>
<dbReference type="InterPro" id="IPR008162">
    <property type="entry name" value="Pyrophosphatase"/>
</dbReference>
<dbReference type="EC" id="3.6.1.1" evidence="5"/>
<evidence type="ECO:0000313" key="7">
    <source>
        <dbReference type="Proteomes" id="UP000298782"/>
    </source>
</evidence>
<keyword evidence="2 5" id="KW-0479">Metal-binding</keyword>
<sequence length="171" mass="20170">MYDTENILVTIEIPYQSSPIKYEIDKKTGLLSVDRIMPTTMFYPTNYGYINNSLSLDKDPLDALVITPYPLFYNSIIKCTPIGMLKMIDEKGEDCKILMIPHKSISKEYENIKNIEDISNYLKQQIIFFFENYKKLDSKKWVKIIGWNDQRSAKIEIIQSYERFQKKNKAQ</sequence>
<dbReference type="Pfam" id="PF00719">
    <property type="entry name" value="Pyrophosphatase"/>
    <property type="match status" value="1"/>
</dbReference>
<feature type="binding site" evidence="5">
    <location>
        <position position="57"/>
    </location>
    <ligand>
        <name>Mg(2+)</name>
        <dbReference type="ChEBI" id="CHEBI:18420"/>
        <label>1</label>
    </ligand>
</feature>
<dbReference type="NCBIfam" id="NF002317">
    <property type="entry name" value="PRK01250.1"/>
    <property type="match status" value="1"/>
</dbReference>
<feature type="binding site" evidence="5">
    <location>
        <position position="62"/>
    </location>
    <ligand>
        <name>Mg(2+)</name>
        <dbReference type="ChEBI" id="CHEBI:18420"/>
        <label>2</label>
    </ligand>
</feature>
<keyword evidence="5" id="KW-0963">Cytoplasm</keyword>
<dbReference type="GO" id="GO:0004427">
    <property type="term" value="F:inorganic diphosphate phosphatase activity"/>
    <property type="evidence" value="ECO:0007669"/>
    <property type="project" value="UniProtKB-UniRule"/>
</dbReference>
<dbReference type="GO" id="GO:0006796">
    <property type="term" value="P:phosphate-containing compound metabolic process"/>
    <property type="evidence" value="ECO:0007669"/>
    <property type="project" value="InterPro"/>
</dbReference>
<keyword evidence="7" id="KW-1185">Reference proteome</keyword>
<feature type="binding site" evidence="5">
    <location>
        <position position="94"/>
    </location>
    <ligand>
        <name>Mg(2+)</name>
        <dbReference type="ChEBI" id="CHEBI:18420"/>
        <label>1</label>
    </ligand>
</feature>
<evidence type="ECO:0000256" key="1">
    <source>
        <dbReference type="ARBA" id="ARBA00001946"/>
    </source>
</evidence>
<dbReference type="Proteomes" id="UP000298782">
    <property type="component" value="Chromosome"/>
</dbReference>
<protein>
    <recommendedName>
        <fullName evidence="5">Inorganic pyrophosphatase</fullName>
        <ecNumber evidence="5">3.6.1.1</ecNumber>
    </recommendedName>
    <alternativeName>
        <fullName evidence="5">Pyrophosphate phospho-hydrolase</fullName>
        <shortName evidence="5">PPase</shortName>
    </alternativeName>
</protein>
<dbReference type="HAMAP" id="MF_00209">
    <property type="entry name" value="Inorganic_PPase"/>
    <property type="match status" value="1"/>
</dbReference>
<dbReference type="RefSeq" id="WP_158353129.1">
    <property type="nucleotide sequence ID" value="NZ_CP034852.1"/>
</dbReference>
<reference evidence="6 7" key="1">
    <citation type="submission" date="2018-12" db="EMBL/GenBank/DDBJ databases">
        <authorList>
            <person name="Chong R.A."/>
        </authorList>
    </citation>
    <scope>NUCLEOTIDE SEQUENCE [LARGE SCALE GENOMIC DNA]</scope>
    <source>
        <strain evidence="6 7">Tca</strain>
    </source>
</reference>
<gene>
    <name evidence="5" type="primary">ppa</name>
    <name evidence="6" type="ORF">D9V80_00385</name>
</gene>
<organism evidence="6 7">
    <name type="scientific">Buchnera aphidicola</name>
    <name type="common">Thelaxes californica</name>
    <dbReference type="NCBI Taxonomy" id="1315998"/>
    <lineage>
        <taxon>Bacteria</taxon>
        <taxon>Pseudomonadati</taxon>
        <taxon>Pseudomonadota</taxon>
        <taxon>Gammaproteobacteria</taxon>
        <taxon>Enterobacterales</taxon>
        <taxon>Erwiniaceae</taxon>
        <taxon>Buchnera</taxon>
    </lineage>
</organism>
<dbReference type="GO" id="GO:0005737">
    <property type="term" value="C:cytoplasm"/>
    <property type="evidence" value="ECO:0007669"/>
    <property type="project" value="UniProtKB-SubCell"/>
</dbReference>
<accession>A0A4D6YA32</accession>
<feature type="binding site" evidence="5">
    <location>
        <position position="35"/>
    </location>
    <ligand>
        <name>substrate</name>
    </ligand>
</feature>
<dbReference type="OrthoDB" id="5187599at2"/>
<dbReference type="CDD" id="cd00412">
    <property type="entry name" value="pyrophosphatase"/>
    <property type="match status" value="1"/>
</dbReference>
<dbReference type="Gene3D" id="3.90.80.10">
    <property type="entry name" value="Inorganic pyrophosphatase"/>
    <property type="match status" value="1"/>
</dbReference>
<evidence type="ECO:0000256" key="4">
    <source>
        <dbReference type="ARBA" id="ARBA00022842"/>
    </source>
</evidence>
<reference evidence="6 7" key="2">
    <citation type="submission" date="2019-05" db="EMBL/GenBank/DDBJ databases">
        <title>Genome evolution of the obligate endosymbiont Buchnera aphidicola.</title>
        <authorList>
            <person name="Moran N.A."/>
        </authorList>
    </citation>
    <scope>NUCLEOTIDE SEQUENCE [LARGE SCALE GENOMIC DNA]</scope>
    <source>
        <strain evidence="6 7">Tca</strain>
    </source>
</reference>
<keyword evidence="4 5" id="KW-0460">Magnesium</keyword>